<dbReference type="CDD" id="cd01428">
    <property type="entry name" value="ADK"/>
    <property type="match status" value="1"/>
</dbReference>
<evidence type="ECO:0000256" key="4">
    <source>
        <dbReference type="ARBA" id="ARBA00022741"/>
    </source>
</evidence>
<dbReference type="Gramene" id="Kaladp0550s0007.1.v1.1">
    <property type="protein sequence ID" value="Kaladp0550s0007.1.v1.1"/>
    <property type="gene ID" value="Kaladp0550s0007.v1.1"/>
</dbReference>
<dbReference type="PANTHER" id="PTHR23359">
    <property type="entry name" value="NUCLEOTIDE KINASE"/>
    <property type="match status" value="1"/>
</dbReference>
<organism evidence="9 10">
    <name type="scientific">Kalanchoe fedtschenkoi</name>
    <name type="common">Lavender scallops</name>
    <name type="synonym">South American air plant</name>
    <dbReference type="NCBI Taxonomy" id="63787"/>
    <lineage>
        <taxon>Eukaryota</taxon>
        <taxon>Viridiplantae</taxon>
        <taxon>Streptophyta</taxon>
        <taxon>Embryophyta</taxon>
        <taxon>Tracheophyta</taxon>
        <taxon>Spermatophyta</taxon>
        <taxon>Magnoliopsida</taxon>
        <taxon>eudicotyledons</taxon>
        <taxon>Gunneridae</taxon>
        <taxon>Pentapetalae</taxon>
        <taxon>Saxifragales</taxon>
        <taxon>Crassulaceae</taxon>
        <taxon>Kalanchoe</taxon>
    </lineage>
</organism>
<keyword evidence="3 7" id="KW-0808">Transferase</keyword>
<evidence type="ECO:0000256" key="7">
    <source>
        <dbReference type="RuleBase" id="RU003330"/>
    </source>
</evidence>
<dbReference type="Proteomes" id="UP000594263">
    <property type="component" value="Unplaced"/>
</dbReference>
<dbReference type="Gene3D" id="3.40.50.300">
    <property type="entry name" value="P-loop containing nucleotide triphosphate hydrolases"/>
    <property type="match status" value="2"/>
</dbReference>
<protein>
    <recommendedName>
        <fullName evidence="2">adenylate kinase</fullName>
        <ecNumber evidence="2">2.7.4.3</ecNumber>
    </recommendedName>
    <alternativeName>
        <fullName evidence="6">ATP:AMP phosphotransferase</fullName>
    </alternativeName>
</protein>
<dbReference type="HAMAP" id="MF_00235">
    <property type="entry name" value="Adenylate_kinase_Adk"/>
    <property type="match status" value="1"/>
</dbReference>
<dbReference type="EC" id="2.7.4.3" evidence="2"/>
<dbReference type="InterPro" id="IPR033690">
    <property type="entry name" value="Adenylat_kinase_CS"/>
</dbReference>
<evidence type="ECO:0000256" key="2">
    <source>
        <dbReference type="ARBA" id="ARBA00012955"/>
    </source>
</evidence>
<evidence type="ECO:0000313" key="10">
    <source>
        <dbReference type="Proteomes" id="UP000594263"/>
    </source>
</evidence>
<dbReference type="SUPFAM" id="SSF52540">
    <property type="entry name" value="P-loop containing nucleoside triphosphate hydrolases"/>
    <property type="match status" value="1"/>
</dbReference>
<keyword evidence="5 7" id="KW-0418">Kinase</keyword>
<keyword evidence="8" id="KW-1133">Transmembrane helix</keyword>
<evidence type="ECO:0000256" key="3">
    <source>
        <dbReference type="ARBA" id="ARBA00022679"/>
    </source>
</evidence>
<keyword evidence="8" id="KW-0812">Transmembrane</keyword>
<evidence type="ECO:0000256" key="1">
    <source>
        <dbReference type="ARBA" id="ARBA00007220"/>
    </source>
</evidence>
<evidence type="ECO:0000256" key="5">
    <source>
        <dbReference type="ARBA" id="ARBA00022777"/>
    </source>
</evidence>
<keyword evidence="8" id="KW-0472">Membrane</keyword>
<dbReference type="InterPro" id="IPR027417">
    <property type="entry name" value="P-loop_NTPase"/>
</dbReference>
<accession>A0A7N0VBT3</accession>
<reference evidence="9" key="1">
    <citation type="submission" date="2021-01" db="UniProtKB">
        <authorList>
            <consortium name="EnsemblPlants"/>
        </authorList>
    </citation>
    <scope>IDENTIFICATION</scope>
</reference>
<dbReference type="GO" id="GO:0005524">
    <property type="term" value="F:ATP binding"/>
    <property type="evidence" value="ECO:0007669"/>
    <property type="project" value="InterPro"/>
</dbReference>
<dbReference type="AlphaFoldDB" id="A0A7N0VBT3"/>
<feature type="transmembrane region" description="Helical" evidence="8">
    <location>
        <begin position="12"/>
        <end position="30"/>
    </location>
</feature>
<evidence type="ECO:0000256" key="6">
    <source>
        <dbReference type="ARBA" id="ARBA00031517"/>
    </source>
</evidence>
<evidence type="ECO:0000256" key="8">
    <source>
        <dbReference type="SAM" id="Phobius"/>
    </source>
</evidence>
<evidence type="ECO:0000313" key="9">
    <source>
        <dbReference type="EnsemblPlants" id="Kaladp0550s0007.1.v1.1"/>
    </source>
</evidence>
<dbReference type="Pfam" id="PF00406">
    <property type="entry name" value="ADK"/>
    <property type="match status" value="1"/>
</dbReference>
<sequence length="245" mass="27675">MGTVAEVVDKDSSGFYLFIFVLSISMNLILRCQELQRDMSYAETNGSLLNGKKVKVVFVLGGPGSGKGTQCAKTVNRYGFTHVSADDLLRAEIKSDSENGYGHITLNCSEYFFVKNNITIKLLQRAMMESGNDKFLIDGFPRNEENRAAFEAVGREDDNVETIRKRFKVFLGSSLPVIQYYESKWKVTKIDAGKPVDEVFESVKTIFASYEMRCFNIPRGQNVLLCVGGDLSWFLQLSHWLLKKK</sequence>
<comment type="similarity">
    <text evidence="1 7">Belongs to the adenylate kinase family.</text>
</comment>
<dbReference type="PROSITE" id="PS00113">
    <property type="entry name" value="ADENYLATE_KINASE"/>
    <property type="match status" value="1"/>
</dbReference>
<dbReference type="GO" id="GO:0004017">
    <property type="term" value="F:AMP kinase activity"/>
    <property type="evidence" value="ECO:0007669"/>
    <property type="project" value="UniProtKB-EC"/>
</dbReference>
<dbReference type="InterPro" id="IPR000850">
    <property type="entry name" value="Adenylat/UMP-CMP_kin"/>
</dbReference>
<dbReference type="EnsemblPlants" id="Kaladp0550s0007.1.v1.1">
    <property type="protein sequence ID" value="Kaladp0550s0007.1.v1.1"/>
    <property type="gene ID" value="Kaladp0550s0007.v1.1"/>
</dbReference>
<name>A0A7N0VBT3_KALFE</name>
<dbReference type="PRINTS" id="PR00094">
    <property type="entry name" value="ADENYLTKNASE"/>
</dbReference>
<keyword evidence="10" id="KW-1185">Reference proteome</keyword>
<keyword evidence="4" id="KW-0547">Nucleotide-binding</keyword>
<proteinExistence type="inferred from homology"/>